<dbReference type="AlphaFoldDB" id="A0A5C4RZ01"/>
<dbReference type="SUPFAM" id="SSF56954">
    <property type="entry name" value="Outer membrane efflux proteins (OEP)"/>
    <property type="match status" value="1"/>
</dbReference>
<proteinExistence type="inferred from homology"/>
<name>A0A5C4RZ01_PROVB</name>
<keyword evidence="2" id="KW-0732">Signal</keyword>
<protein>
    <submittedName>
        <fullName evidence="3">Efflux transporter outer membrane subunit</fullName>
    </submittedName>
</protein>
<dbReference type="PROSITE" id="PS51257">
    <property type="entry name" value="PROKAR_LIPOPROTEIN"/>
    <property type="match status" value="1"/>
</dbReference>
<organism evidence="3 4">
    <name type="scientific">Prosthecochloris vibrioformis</name>
    <name type="common">Chlorobium vibrioforme</name>
    <dbReference type="NCBI Taxonomy" id="1098"/>
    <lineage>
        <taxon>Bacteria</taxon>
        <taxon>Pseudomonadati</taxon>
        <taxon>Chlorobiota</taxon>
        <taxon>Chlorobiia</taxon>
        <taxon>Chlorobiales</taxon>
        <taxon>Chlorobiaceae</taxon>
        <taxon>Prosthecochloris</taxon>
    </lineage>
</organism>
<keyword evidence="4" id="KW-1185">Reference proteome</keyword>
<comment type="similarity">
    <text evidence="1 2">Belongs to the outer membrane factor (OMF) (TC 1.B.17) family.</text>
</comment>
<keyword evidence="2" id="KW-0449">Lipoprotein</keyword>
<dbReference type="Gene3D" id="2.20.200.10">
    <property type="entry name" value="Outer membrane efflux proteins (OEP)"/>
    <property type="match status" value="1"/>
</dbReference>
<dbReference type="EMBL" id="VDCI01000010">
    <property type="protein sequence ID" value="TNJ35917.1"/>
    <property type="molecule type" value="Genomic_DNA"/>
</dbReference>
<dbReference type="PANTHER" id="PTHR30203">
    <property type="entry name" value="OUTER MEMBRANE CATION EFFLUX PROTEIN"/>
    <property type="match status" value="1"/>
</dbReference>
<dbReference type="InterPro" id="IPR010131">
    <property type="entry name" value="MdtP/NodT-like"/>
</dbReference>
<dbReference type="Gene3D" id="1.20.1600.10">
    <property type="entry name" value="Outer membrane efflux proteins (OEP)"/>
    <property type="match status" value="1"/>
</dbReference>
<accession>A0A5C4RZ01</accession>
<dbReference type="RefSeq" id="WP_139626865.1">
    <property type="nucleotide sequence ID" value="NZ_VDCI01000010.1"/>
</dbReference>
<feature type="signal peptide" evidence="2">
    <location>
        <begin position="1"/>
        <end position="26"/>
    </location>
</feature>
<comment type="subcellular location">
    <subcellularLocation>
        <location evidence="2">Cell membrane</location>
        <topology evidence="2">Lipid-anchor</topology>
    </subcellularLocation>
</comment>
<keyword evidence="2" id="KW-0812">Transmembrane</keyword>
<keyword evidence="2" id="KW-0564">Palmitate</keyword>
<dbReference type="Pfam" id="PF02321">
    <property type="entry name" value="OEP"/>
    <property type="match status" value="2"/>
</dbReference>
<dbReference type="PANTHER" id="PTHR30203:SF30">
    <property type="entry name" value="OUTER MEMBRANE PROTEIN-RELATED"/>
    <property type="match status" value="1"/>
</dbReference>
<sequence length="478" mass="51813">MNDYRMKMKGLLLLFSLAGITGCASYAESSRSDVPLPDAYRHSGLDASEGSAGAADSSAARVSYAEFFRDPQLVKLLGDAIEHNHDLLVAIKTMESSRLGLGQSKLAYLPAVQLGAEVSSVRPSDKGSSPLAAGKESVEEYTASFGASWELDVWGKIRNSEKAALAGYLATVEAEKAVRTRLVADVADGYYNLLALRHRQEVLTSSMELAEQTLSMLQLQYEAGLVNSLGVERQQAVVAARRSSLFELQRLVTVQENALSVLCGRSPDMVETQASLLSLDAGTGDLVEGVPALLLRNRPDVKQAEMELMRAHAEAGVAAARLYPSFTISAEWGVNALRESDWFSFPGSVFSFLQGAVLQPVFQRGELKTAASQATIERDKEEIRFRQAVVEAVREVSDALAGVQQLDARENETLQQLKSLRSAAENALLLFQSGMADYLDVISAQDAALDAELSLADLRRSRLSARTELYRALGGGWQ</sequence>
<evidence type="ECO:0000313" key="3">
    <source>
        <dbReference type="EMBL" id="TNJ35917.1"/>
    </source>
</evidence>
<evidence type="ECO:0000256" key="2">
    <source>
        <dbReference type="RuleBase" id="RU362097"/>
    </source>
</evidence>
<dbReference type="GO" id="GO:0005886">
    <property type="term" value="C:plasma membrane"/>
    <property type="evidence" value="ECO:0007669"/>
    <property type="project" value="UniProtKB-SubCell"/>
</dbReference>
<dbReference type="Proteomes" id="UP000309544">
    <property type="component" value="Unassembled WGS sequence"/>
</dbReference>
<dbReference type="NCBIfam" id="TIGR01845">
    <property type="entry name" value="outer_NodT"/>
    <property type="match status" value="1"/>
</dbReference>
<keyword evidence="2" id="KW-1134">Transmembrane beta strand</keyword>
<dbReference type="GO" id="GO:0015562">
    <property type="term" value="F:efflux transmembrane transporter activity"/>
    <property type="evidence" value="ECO:0007669"/>
    <property type="project" value="InterPro"/>
</dbReference>
<keyword evidence="2" id="KW-0472">Membrane</keyword>
<evidence type="ECO:0000313" key="4">
    <source>
        <dbReference type="Proteomes" id="UP000309544"/>
    </source>
</evidence>
<reference evidence="3 4" key="1">
    <citation type="submission" date="2019-05" db="EMBL/GenBank/DDBJ databases">
        <title>Draft Whole-Genome sequence of the green sulfur bacterium Prosthecochloris vibrioformis DSM 260.</title>
        <authorList>
            <person name="Meyer T.E."/>
            <person name="Kyndt J.A."/>
        </authorList>
    </citation>
    <scope>NUCLEOTIDE SEQUENCE [LARGE SCALE GENOMIC DNA]</scope>
    <source>
        <strain evidence="3 4">DSM 260</strain>
    </source>
</reference>
<dbReference type="InterPro" id="IPR003423">
    <property type="entry name" value="OMP_efflux"/>
</dbReference>
<feature type="chain" id="PRO_5023072335" evidence="2">
    <location>
        <begin position="27"/>
        <end position="478"/>
    </location>
</feature>
<gene>
    <name evidence="3" type="ORF">FGF68_09580</name>
</gene>
<evidence type="ECO:0000256" key="1">
    <source>
        <dbReference type="ARBA" id="ARBA00007613"/>
    </source>
</evidence>
<comment type="caution">
    <text evidence="3">The sequence shown here is derived from an EMBL/GenBank/DDBJ whole genome shotgun (WGS) entry which is preliminary data.</text>
</comment>